<feature type="chain" id="PRO_5038353258" evidence="1">
    <location>
        <begin position="25"/>
        <end position="188"/>
    </location>
</feature>
<proteinExistence type="predicted"/>
<dbReference type="AlphaFoldDB" id="A0A075UQ95"/>
<reference evidence="2 3" key="1">
    <citation type="journal article" date="2014" name="J. Biotechnol.">
        <title>Complete genome sequence of the actinobacterium Amycolatopsis japonica MG417-CF17(T) (=DSM 44213T) producing (S,S)-N,N'-ethylenediaminedisuccinic acid.</title>
        <authorList>
            <person name="Stegmann E."/>
            <person name="Albersmeier A."/>
            <person name="Spohn M."/>
            <person name="Gert H."/>
            <person name="Weber T."/>
            <person name="Wohlleben W."/>
            <person name="Kalinowski J."/>
            <person name="Ruckert C."/>
        </authorList>
    </citation>
    <scope>NUCLEOTIDE SEQUENCE [LARGE SCALE GENOMIC DNA]</scope>
    <source>
        <strain evidence="3">MG417-CF17 (DSM 44213)</strain>
    </source>
</reference>
<evidence type="ECO:0000256" key="1">
    <source>
        <dbReference type="SAM" id="SignalP"/>
    </source>
</evidence>
<name>A0A075UQ95_9PSEU</name>
<dbReference type="Proteomes" id="UP000028492">
    <property type="component" value="Chromosome"/>
</dbReference>
<feature type="signal peptide" evidence="1">
    <location>
        <begin position="1"/>
        <end position="24"/>
    </location>
</feature>
<dbReference type="EMBL" id="CP008953">
    <property type="protein sequence ID" value="AIG75153.1"/>
    <property type="molecule type" value="Genomic_DNA"/>
</dbReference>
<evidence type="ECO:0000313" key="2">
    <source>
        <dbReference type="EMBL" id="AIG75153.1"/>
    </source>
</evidence>
<accession>A0A075UQ95</accession>
<dbReference type="KEGG" id="aja:AJAP_11320"/>
<evidence type="ECO:0000313" key="3">
    <source>
        <dbReference type="Proteomes" id="UP000028492"/>
    </source>
</evidence>
<protein>
    <submittedName>
        <fullName evidence="2">Uncharacterized protein</fullName>
    </submittedName>
</protein>
<organism evidence="2 3">
    <name type="scientific">Amycolatopsis japonica</name>
    <dbReference type="NCBI Taxonomy" id="208439"/>
    <lineage>
        <taxon>Bacteria</taxon>
        <taxon>Bacillati</taxon>
        <taxon>Actinomycetota</taxon>
        <taxon>Actinomycetes</taxon>
        <taxon>Pseudonocardiales</taxon>
        <taxon>Pseudonocardiaceae</taxon>
        <taxon>Amycolatopsis</taxon>
        <taxon>Amycolatopsis japonica group</taxon>
    </lineage>
</organism>
<sequence length="188" mass="20234">MKKLKAVLVTVLLALTALVSTATAASAAAGNPTKFQPGIREAWVHFRPAMDSAYVVVSDVSLRALCYVSAADGLWNLVYDDHAVKVGYTYASYLTAPSGQWCGNVGQGTGGAKGETWVHLYPQANWAHEVMYPGHDVAAICTLGFLTDVSDGSNRRWDLYLDHANNVAGFTWYTSFYSSPSSITDCGI</sequence>
<dbReference type="HOGENOM" id="CLU_1438323_0_0_11"/>
<dbReference type="RefSeq" id="WP_037344877.1">
    <property type="nucleotide sequence ID" value="NZ_CP008953.1"/>
</dbReference>
<keyword evidence="1" id="KW-0732">Signal</keyword>
<keyword evidence="3" id="KW-1185">Reference proteome</keyword>
<gene>
    <name evidence="2" type="ORF">AJAP_11320</name>
</gene>